<feature type="domain" description="WAP" evidence="2">
    <location>
        <begin position="15"/>
        <end position="57"/>
    </location>
</feature>
<dbReference type="SMART" id="SM00217">
    <property type="entry name" value="WAP"/>
    <property type="match status" value="1"/>
</dbReference>
<dbReference type="PROSITE" id="PS51390">
    <property type="entry name" value="WAP"/>
    <property type="match status" value="1"/>
</dbReference>
<dbReference type="Gene3D" id="4.10.75.10">
    <property type="entry name" value="Elafin-like"/>
    <property type="match status" value="1"/>
</dbReference>
<evidence type="ECO:0000313" key="3">
    <source>
        <dbReference type="EMBL" id="KAL3869875.1"/>
    </source>
</evidence>
<dbReference type="Gene3D" id="2.10.70.10">
    <property type="entry name" value="Complement Module, domain 1"/>
    <property type="match status" value="1"/>
</dbReference>
<accession>A0ABD3WBD1</accession>
<evidence type="ECO:0000256" key="1">
    <source>
        <dbReference type="SAM" id="SignalP"/>
    </source>
</evidence>
<dbReference type="Pfam" id="PF00095">
    <property type="entry name" value="WAP"/>
    <property type="match status" value="1"/>
</dbReference>
<dbReference type="InterPro" id="IPR036645">
    <property type="entry name" value="Elafin-like_sf"/>
</dbReference>
<reference evidence="3 4" key="1">
    <citation type="submission" date="2024-11" db="EMBL/GenBank/DDBJ databases">
        <title>Chromosome-level genome assembly of the freshwater bivalve Anodonta woodiana.</title>
        <authorList>
            <person name="Chen X."/>
        </authorList>
    </citation>
    <scope>NUCLEOTIDE SEQUENCE [LARGE SCALE GENOMIC DNA]</scope>
    <source>
        <strain evidence="3">MN2024</strain>
        <tissue evidence="3">Gills</tissue>
    </source>
</reference>
<organism evidence="3 4">
    <name type="scientific">Sinanodonta woodiana</name>
    <name type="common">Chinese pond mussel</name>
    <name type="synonym">Anodonta woodiana</name>
    <dbReference type="NCBI Taxonomy" id="1069815"/>
    <lineage>
        <taxon>Eukaryota</taxon>
        <taxon>Metazoa</taxon>
        <taxon>Spiralia</taxon>
        <taxon>Lophotrochozoa</taxon>
        <taxon>Mollusca</taxon>
        <taxon>Bivalvia</taxon>
        <taxon>Autobranchia</taxon>
        <taxon>Heteroconchia</taxon>
        <taxon>Palaeoheterodonta</taxon>
        <taxon>Unionida</taxon>
        <taxon>Unionoidea</taxon>
        <taxon>Unionidae</taxon>
        <taxon>Unioninae</taxon>
        <taxon>Sinanodonta</taxon>
    </lineage>
</organism>
<keyword evidence="1" id="KW-0732">Signal</keyword>
<feature type="signal peptide" evidence="1">
    <location>
        <begin position="1"/>
        <end position="17"/>
    </location>
</feature>
<dbReference type="InterPro" id="IPR008197">
    <property type="entry name" value="WAP_dom"/>
</dbReference>
<dbReference type="SUPFAM" id="SSF57603">
    <property type="entry name" value="FnI-like domain"/>
    <property type="match status" value="1"/>
</dbReference>
<proteinExistence type="predicted"/>
<keyword evidence="4" id="KW-1185">Reference proteome</keyword>
<gene>
    <name evidence="3" type="ORF">ACJMK2_042502</name>
</gene>
<feature type="chain" id="PRO_5044806710" description="WAP domain-containing protein" evidence="1">
    <location>
        <begin position="18"/>
        <end position="110"/>
    </location>
</feature>
<protein>
    <recommendedName>
        <fullName evidence="2">WAP domain-containing protein</fullName>
    </recommendedName>
</protein>
<name>A0ABD3WBD1_SINWO</name>
<evidence type="ECO:0000313" key="4">
    <source>
        <dbReference type="Proteomes" id="UP001634394"/>
    </source>
</evidence>
<evidence type="ECO:0000259" key="2">
    <source>
        <dbReference type="PROSITE" id="PS51390"/>
    </source>
</evidence>
<dbReference type="Pfam" id="PF23334">
    <property type="entry name" value="VWC2L_2nd"/>
    <property type="match status" value="1"/>
</dbReference>
<dbReference type="AlphaFoldDB" id="A0ABD3WBD1"/>
<dbReference type="Proteomes" id="UP001634394">
    <property type="component" value="Unassembled WGS sequence"/>
</dbReference>
<sequence length="110" mass="11607">MKEIIIVLLFVVSFALAKPGISPRISGVVETCSSDSDCSGSQKCCSNGCGHTCQTPPALPCIYNGKTYQTGEGFIADDGCNSCGCSDGRVMCTLMECVRQTDLLLNKTIV</sequence>
<dbReference type="PRINTS" id="PR00003">
    <property type="entry name" value="4DISULPHCORE"/>
</dbReference>
<dbReference type="EMBL" id="JBJQND010000008">
    <property type="protein sequence ID" value="KAL3869875.1"/>
    <property type="molecule type" value="Genomic_DNA"/>
</dbReference>
<dbReference type="SUPFAM" id="SSF57256">
    <property type="entry name" value="Elafin-like"/>
    <property type="match status" value="1"/>
</dbReference>
<comment type="caution">
    <text evidence="3">The sequence shown here is derived from an EMBL/GenBank/DDBJ whole genome shotgun (WGS) entry which is preliminary data.</text>
</comment>